<keyword evidence="4" id="KW-0812">Transmembrane</keyword>
<dbReference type="OrthoDB" id="9774870at2"/>
<dbReference type="Pfam" id="PF00528">
    <property type="entry name" value="BPD_transp_1"/>
    <property type="match status" value="1"/>
</dbReference>
<evidence type="ECO:0000256" key="7">
    <source>
        <dbReference type="ARBA" id="ARBA00022989"/>
    </source>
</evidence>
<dbReference type="Proteomes" id="UP000295096">
    <property type="component" value="Unassembled WGS sequence"/>
</dbReference>
<evidence type="ECO:0000313" key="10">
    <source>
        <dbReference type="EMBL" id="TDH60303.1"/>
    </source>
</evidence>
<keyword evidence="7" id="KW-1133">Transmembrane helix</keyword>
<evidence type="ECO:0000259" key="9">
    <source>
        <dbReference type="Pfam" id="PF00528"/>
    </source>
</evidence>
<reference evidence="10 11" key="1">
    <citation type="journal article" date="2016" name="J. Microbiol.">
        <title>Dankookia rubra gen. nov., sp. nov., an alphaproteobacterium isolated from sediment of a shallow stream.</title>
        <authorList>
            <person name="Kim W.H."/>
            <person name="Kim D.H."/>
            <person name="Kang K."/>
            <person name="Ahn T.Y."/>
        </authorList>
    </citation>
    <scope>NUCLEOTIDE SEQUENCE [LARGE SCALE GENOMIC DNA]</scope>
    <source>
        <strain evidence="10 11">JCM30602</strain>
    </source>
</reference>
<dbReference type="InterPro" id="IPR000515">
    <property type="entry name" value="MetI-like"/>
</dbReference>
<dbReference type="InterPro" id="IPR050366">
    <property type="entry name" value="BP-dependent_transpt_permease"/>
</dbReference>
<keyword evidence="11" id="KW-1185">Reference proteome</keyword>
<gene>
    <name evidence="10" type="ORF">E2C06_22570</name>
</gene>
<dbReference type="CDD" id="cd06261">
    <property type="entry name" value="TM_PBP2"/>
    <property type="match status" value="1"/>
</dbReference>
<dbReference type="AlphaFoldDB" id="A0A4R5QC19"/>
<dbReference type="GO" id="GO:0015833">
    <property type="term" value="P:peptide transport"/>
    <property type="evidence" value="ECO:0007669"/>
    <property type="project" value="UniProtKB-KW"/>
</dbReference>
<evidence type="ECO:0000256" key="5">
    <source>
        <dbReference type="ARBA" id="ARBA00022856"/>
    </source>
</evidence>
<dbReference type="InterPro" id="IPR035906">
    <property type="entry name" value="MetI-like_sf"/>
</dbReference>
<keyword evidence="5" id="KW-0571">Peptide transport</keyword>
<evidence type="ECO:0000256" key="8">
    <source>
        <dbReference type="ARBA" id="ARBA00023136"/>
    </source>
</evidence>
<evidence type="ECO:0000256" key="6">
    <source>
        <dbReference type="ARBA" id="ARBA00022927"/>
    </source>
</evidence>
<evidence type="ECO:0000256" key="4">
    <source>
        <dbReference type="ARBA" id="ARBA00022692"/>
    </source>
</evidence>
<dbReference type="GO" id="GO:0055085">
    <property type="term" value="P:transmembrane transport"/>
    <property type="evidence" value="ECO:0007669"/>
    <property type="project" value="InterPro"/>
</dbReference>
<dbReference type="GO" id="GO:0015031">
    <property type="term" value="P:protein transport"/>
    <property type="evidence" value="ECO:0007669"/>
    <property type="project" value="UniProtKB-KW"/>
</dbReference>
<evidence type="ECO:0000256" key="2">
    <source>
        <dbReference type="ARBA" id="ARBA00022448"/>
    </source>
</evidence>
<dbReference type="SUPFAM" id="SSF161098">
    <property type="entry name" value="MetI-like"/>
    <property type="match status" value="1"/>
</dbReference>
<dbReference type="PANTHER" id="PTHR43386">
    <property type="entry name" value="OLIGOPEPTIDE TRANSPORT SYSTEM PERMEASE PROTEIN APPC"/>
    <property type="match status" value="1"/>
</dbReference>
<name>A0A4R5QC19_9PROT</name>
<comment type="caution">
    <text evidence="10">The sequence shown here is derived from an EMBL/GenBank/DDBJ whole genome shotgun (WGS) entry which is preliminary data.</text>
</comment>
<sequence length="131" mass="13998">MPVKADVRVTRAETVQRREAGFVDAARIVGHCDMGVLLLQVAPNTLPIVVVQMSLTMSHAILNAADLSFINLGVCAPTPEWGIMVAEGAAFIVSGAWWVALLPGATLMVGVFCFNPLGDGVRDILDPKRRT</sequence>
<organism evidence="10 11">
    <name type="scientific">Dankookia rubra</name>
    <dbReference type="NCBI Taxonomy" id="1442381"/>
    <lineage>
        <taxon>Bacteria</taxon>
        <taxon>Pseudomonadati</taxon>
        <taxon>Pseudomonadota</taxon>
        <taxon>Alphaproteobacteria</taxon>
        <taxon>Acetobacterales</taxon>
        <taxon>Roseomonadaceae</taxon>
        <taxon>Dankookia</taxon>
    </lineage>
</organism>
<comment type="subcellular location">
    <subcellularLocation>
        <location evidence="1">Cell membrane</location>
        <topology evidence="1">Multi-pass membrane protein</topology>
    </subcellularLocation>
</comment>
<dbReference type="PANTHER" id="PTHR43386:SF1">
    <property type="entry name" value="D,D-DIPEPTIDE TRANSPORT SYSTEM PERMEASE PROTEIN DDPC-RELATED"/>
    <property type="match status" value="1"/>
</dbReference>
<evidence type="ECO:0000313" key="11">
    <source>
        <dbReference type="Proteomes" id="UP000295096"/>
    </source>
</evidence>
<evidence type="ECO:0000256" key="3">
    <source>
        <dbReference type="ARBA" id="ARBA00022475"/>
    </source>
</evidence>
<proteinExistence type="predicted"/>
<keyword evidence="6" id="KW-0653">Protein transport</keyword>
<feature type="domain" description="ABC transmembrane type-1" evidence="9">
    <location>
        <begin position="7"/>
        <end position="130"/>
    </location>
</feature>
<accession>A0A4R5QC19</accession>
<dbReference type="RefSeq" id="WP_133290869.1">
    <property type="nucleotide sequence ID" value="NZ_SMSJ01000040.1"/>
</dbReference>
<dbReference type="GO" id="GO:0005886">
    <property type="term" value="C:plasma membrane"/>
    <property type="evidence" value="ECO:0007669"/>
    <property type="project" value="UniProtKB-SubCell"/>
</dbReference>
<dbReference type="EMBL" id="SMSJ01000040">
    <property type="protein sequence ID" value="TDH60303.1"/>
    <property type="molecule type" value="Genomic_DNA"/>
</dbReference>
<keyword evidence="8" id="KW-0472">Membrane</keyword>
<keyword evidence="2" id="KW-0813">Transport</keyword>
<evidence type="ECO:0000256" key="1">
    <source>
        <dbReference type="ARBA" id="ARBA00004651"/>
    </source>
</evidence>
<protein>
    <submittedName>
        <fullName evidence="10">ABC transporter permease</fullName>
    </submittedName>
</protein>
<keyword evidence="3" id="KW-1003">Cell membrane</keyword>